<gene>
    <name evidence="3" type="ORF">GCM10010422_23920</name>
</gene>
<name>A0ABN3LAZ3_9ACTN</name>
<dbReference type="PANTHER" id="PTHR36833:SF1">
    <property type="entry name" value="INTEGRAL MEMBRANE TRANSPORT PROTEIN"/>
    <property type="match status" value="1"/>
</dbReference>
<dbReference type="Pfam" id="PF06182">
    <property type="entry name" value="ABC2_membrane_6"/>
    <property type="match status" value="1"/>
</dbReference>
<keyword evidence="4" id="KW-1185">Reference proteome</keyword>
<evidence type="ECO:0000313" key="4">
    <source>
        <dbReference type="Proteomes" id="UP001501721"/>
    </source>
</evidence>
<feature type="transmembrane region" description="Helical" evidence="2">
    <location>
        <begin position="53"/>
        <end position="74"/>
    </location>
</feature>
<proteinExistence type="predicted"/>
<evidence type="ECO:0000256" key="1">
    <source>
        <dbReference type="SAM" id="MobiDB-lite"/>
    </source>
</evidence>
<dbReference type="RefSeq" id="WP_232984166.1">
    <property type="nucleotide sequence ID" value="NZ_BAAATL010000010.1"/>
</dbReference>
<dbReference type="PANTHER" id="PTHR36833">
    <property type="entry name" value="SLR0610 PROTEIN-RELATED"/>
    <property type="match status" value="1"/>
</dbReference>
<feature type="transmembrane region" description="Helical" evidence="2">
    <location>
        <begin position="232"/>
        <end position="252"/>
    </location>
</feature>
<dbReference type="Proteomes" id="UP001501721">
    <property type="component" value="Unassembled WGS sequence"/>
</dbReference>
<sequence length="289" mass="32093">MTAPGIPPASTPAPAPAAAPAPGPLATAARYARLTWHLSAVSVHRLTEYRMDFLLGAGGLVLRVVCQVAVVGMVFRQTPRIAGWDYHEVLFLLGFSLLPRGLDRMFTDQLWVMARKLVQNGDFFRYLIRPVHPLFSLLSERFLYPDGFGELLTGAALTWYAADRLDLRLGAVQWLLLPLLVLCGTLVLASIKTLFASLAFWTTNSFPALYAANQLGDFSGYPLDLYHPSLRWLLTWLLPYAFTAYVPATYLLFGRTGMLPWLFVVTAGAVTLALVVWHRGVDRYEMTGS</sequence>
<feature type="transmembrane region" description="Helical" evidence="2">
    <location>
        <begin position="174"/>
        <end position="201"/>
    </location>
</feature>
<evidence type="ECO:0000256" key="2">
    <source>
        <dbReference type="SAM" id="Phobius"/>
    </source>
</evidence>
<reference evidence="3 4" key="1">
    <citation type="journal article" date="2019" name="Int. J. Syst. Evol. Microbiol.">
        <title>The Global Catalogue of Microorganisms (GCM) 10K type strain sequencing project: providing services to taxonomists for standard genome sequencing and annotation.</title>
        <authorList>
            <consortium name="The Broad Institute Genomics Platform"/>
            <consortium name="The Broad Institute Genome Sequencing Center for Infectious Disease"/>
            <person name="Wu L."/>
            <person name="Ma J."/>
        </authorList>
    </citation>
    <scope>NUCLEOTIDE SEQUENCE [LARGE SCALE GENOMIC DNA]</scope>
    <source>
        <strain evidence="3 4">JCM 6923</strain>
    </source>
</reference>
<comment type="caution">
    <text evidence="3">The sequence shown here is derived from an EMBL/GenBank/DDBJ whole genome shotgun (WGS) entry which is preliminary data.</text>
</comment>
<accession>A0ABN3LAZ3</accession>
<evidence type="ECO:0000313" key="3">
    <source>
        <dbReference type="EMBL" id="GAA2478903.1"/>
    </source>
</evidence>
<protein>
    <submittedName>
        <fullName evidence="3">ABC transporter permease</fullName>
    </submittedName>
</protein>
<keyword evidence="2" id="KW-1133">Transmembrane helix</keyword>
<keyword evidence="2" id="KW-0472">Membrane</keyword>
<keyword evidence="2" id="KW-0812">Transmembrane</keyword>
<dbReference type="EMBL" id="BAAATL010000010">
    <property type="protein sequence ID" value="GAA2478903.1"/>
    <property type="molecule type" value="Genomic_DNA"/>
</dbReference>
<feature type="region of interest" description="Disordered" evidence="1">
    <location>
        <begin position="1"/>
        <end position="21"/>
    </location>
</feature>
<organism evidence="3 4">
    <name type="scientific">Streptomyces graminearus</name>
    <dbReference type="NCBI Taxonomy" id="284030"/>
    <lineage>
        <taxon>Bacteria</taxon>
        <taxon>Bacillati</taxon>
        <taxon>Actinomycetota</taxon>
        <taxon>Actinomycetes</taxon>
        <taxon>Kitasatosporales</taxon>
        <taxon>Streptomycetaceae</taxon>
        <taxon>Streptomyces</taxon>
    </lineage>
</organism>
<dbReference type="InterPro" id="IPR010390">
    <property type="entry name" value="ABC-2_transporter-like"/>
</dbReference>
<feature type="transmembrane region" description="Helical" evidence="2">
    <location>
        <begin position="259"/>
        <end position="277"/>
    </location>
</feature>